<dbReference type="Pfam" id="PF10809">
    <property type="entry name" value="DUF2732"/>
    <property type="match status" value="1"/>
</dbReference>
<sequence>MGIDLASPERDYTSVLDLSLMLDTARNEERANRAVVFAGRLEAIASFILKREMTGIEAAEALRIEANRIQSEAEA</sequence>
<evidence type="ECO:0000313" key="1">
    <source>
        <dbReference type="EMBL" id="AVF37409.1"/>
    </source>
</evidence>
<reference evidence="2" key="1">
    <citation type="submission" date="2017-01" db="EMBL/GenBank/DDBJ databases">
        <title>Genome sequence of Rouxiella sp. ERMR1:05.</title>
        <authorList>
            <person name="Kumar R."/>
            <person name="Singh D."/>
            <person name="Kumar S."/>
        </authorList>
    </citation>
    <scope>NUCLEOTIDE SEQUENCE [LARGE SCALE GENOMIC DNA]</scope>
    <source>
        <strain evidence="2">ERMR1:05</strain>
    </source>
</reference>
<evidence type="ECO:0000313" key="2">
    <source>
        <dbReference type="Proteomes" id="UP000239197"/>
    </source>
</evidence>
<proteinExistence type="predicted"/>
<dbReference type="InterPro" id="IPR020126">
    <property type="entry name" value="DUF2732"/>
</dbReference>
<organism evidence="1 2">
    <name type="scientific">Rahnella sikkimica</name>
    <dbReference type="NCBI Taxonomy" id="1805933"/>
    <lineage>
        <taxon>Bacteria</taxon>
        <taxon>Pseudomonadati</taxon>
        <taxon>Pseudomonadota</taxon>
        <taxon>Gammaproteobacteria</taxon>
        <taxon>Enterobacterales</taxon>
        <taxon>Yersiniaceae</taxon>
        <taxon>Rahnella</taxon>
    </lineage>
</organism>
<dbReference type="KEGG" id="rox:BV494_09145"/>
<evidence type="ECO:0008006" key="3">
    <source>
        <dbReference type="Google" id="ProtNLM"/>
    </source>
</evidence>
<dbReference type="AlphaFoldDB" id="A0A2L1UWT2"/>
<keyword evidence="2" id="KW-1185">Reference proteome</keyword>
<protein>
    <recommendedName>
        <fullName evidence="3">DUF2732 domain-containing protein</fullName>
    </recommendedName>
</protein>
<dbReference type="EMBL" id="CP019062">
    <property type="protein sequence ID" value="AVF37409.1"/>
    <property type="molecule type" value="Genomic_DNA"/>
</dbReference>
<gene>
    <name evidence="1" type="ORF">BV494_09145</name>
</gene>
<accession>A0A2L1UWT2</accession>
<dbReference type="Proteomes" id="UP000239197">
    <property type="component" value="Chromosome"/>
</dbReference>
<name>A0A2L1UWT2_9GAMM</name>